<accession>A0ABW6GIU7</accession>
<dbReference type="EMBL" id="JBHYPX010000018">
    <property type="protein sequence ID" value="MFE1352630.1"/>
    <property type="molecule type" value="Genomic_DNA"/>
</dbReference>
<evidence type="ECO:0000256" key="1">
    <source>
        <dbReference type="SAM" id="MobiDB-lite"/>
    </source>
</evidence>
<protein>
    <submittedName>
        <fullName evidence="2">Uncharacterized protein</fullName>
    </submittedName>
</protein>
<reference evidence="2 3" key="1">
    <citation type="submission" date="2024-09" db="EMBL/GenBank/DDBJ databases">
        <title>The Natural Products Discovery Center: Release of the First 8490 Sequenced Strains for Exploring Actinobacteria Biosynthetic Diversity.</title>
        <authorList>
            <person name="Kalkreuter E."/>
            <person name="Kautsar S.A."/>
            <person name="Yang D."/>
            <person name="Bader C.D."/>
            <person name="Teijaro C.N."/>
            <person name="Fluegel L."/>
            <person name="Davis C.M."/>
            <person name="Simpson J.R."/>
            <person name="Lauterbach L."/>
            <person name="Steele A.D."/>
            <person name="Gui C."/>
            <person name="Meng S."/>
            <person name="Li G."/>
            <person name="Viehrig K."/>
            <person name="Ye F."/>
            <person name="Su P."/>
            <person name="Kiefer A.F."/>
            <person name="Nichols A."/>
            <person name="Cepeda A.J."/>
            <person name="Yan W."/>
            <person name="Fan B."/>
            <person name="Jiang Y."/>
            <person name="Adhikari A."/>
            <person name="Zheng C.-J."/>
            <person name="Schuster L."/>
            <person name="Cowan T.M."/>
            <person name="Smanski M.J."/>
            <person name="Chevrette M.G."/>
            <person name="De Carvalho L.P.S."/>
            <person name="Shen B."/>
        </authorList>
    </citation>
    <scope>NUCLEOTIDE SEQUENCE [LARGE SCALE GENOMIC DNA]</scope>
    <source>
        <strain evidence="2 3">NPDC058753</strain>
    </source>
</reference>
<sequence length="477" mass="51638">MTPQPAATPAAARARHPRTLLAFAALLDASIDRIAELAADAREFDRDEVYRLADVWDNNTYALFAAATAPTRWAREHRARRAVRWLADLGSRRRAWVVERTAAAGVPVERLLLPPGPEITHLRDWDGAVDTRFADLDPESAAWLAAEYDLPGAEFRRLAVERPGSGAPYARITFGLPRRYRQVTHGPAELVLHITELTGLRFAGPDVAGLFPQVGPDGVVLGLGAGGELRGPAADFELTDPYWASSPTGRRYAAAHPERAEPRTRSARGPYWWALAPRGRAEEAARVLRAAMLAIRMVGHSGAVHRTPVGALAAGLSGAGRRILDAGAVRDRAGRDAAFRALTTEWLHRGGPDLVREVHDRLPGDLFPAGHARPATTRPAPAPLRPAPSALLLLHHGAARHDPARPDPVVPSFLQFQFAQAAENPDAPWQLAGHHLEHPATLRLTLDAFHHPATPDTTPGRLTLGPHLTATGTPEPR</sequence>
<proteinExistence type="predicted"/>
<evidence type="ECO:0000313" key="3">
    <source>
        <dbReference type="Proteomes" id="UP001599542"/>
    </source>
</evidence>
<comment type="caution">
    <text evidence="2">The sequence shown here is derived from an EMBL/GenBank/DDBJ whole genome shotgun (WGS) entry which is preliminary data.</text>
</comment>
<evidence type="ECO:0000313" key="2">
    <source>
        <dbReference type="EMBL" id="MFE1352630.1"/>
    </source>
</evidence>
<dbReference type="RefSeq" id="WP_380319265.1">
    <property type="nucleotide sequence ID" value="NZ_JBHYPW010000008.1"/>
</dbReference>
<feature type="region of interest" description="Disordered" evidence="1">
    <location>
        <begin position="451"/>
        <end position="477"/>
    </location>
</feature>
<name>A0ABW6GIU7_9ACTN</name>
<gene>
    <name evidence="2" type="ORF">ACFW6T_11645</name>
</gene>
<organism evidence="2 3">
    <name type="scientific">Kitasatospora phosalacinea</name>
    <dbReference type="NCBI Taxonomy" id="2065"/>
    <lineage>
        <taxon>Bacteria</taxon>
        <taxon>Bacillati</taxon>
        <taxon>Actinomycetota</taxon>
        <taxon>Actinomycetes</taxon>
        <taxon>Kitasatosporales</taxon>
        <taxon>Streptomycetaceae</taxon>
        <taxon>Kitasatospora</taxon>
    </lineage>
</organism>
<dbReference type="Proteomes" id="UP001599542">
    <property type="component" value="Unassembled WGS sequence"/>
</dbReference>
<keyword evidence="3" id="KW-1185">Reference proteome</keyword>